<dbReference type="Pfam" id="PF13240">
    <property type="entry name" value="Zn_Ribbon_1"/>
    <property type="match status" value="1"/>
</dbReference>
<evidence type="ECO:0000256" key="1">
    <source>
        <dbReference type="SAM" id="Phobius"/>
    </source>
</evidence>
<name>A0A9D1CMM8_9FIRM</name>
<evidence type="ECO:0000259" key="2">
    <source>
        <dbReference type="Pfam" id="PF13240"/>
    </source>
</evidence>
<comment type="caution">
    <text evidence="3">The sequence shown here is derived from an EMBL/GenBank/DDBJ whole genome shotgun (WGS) entry which is preliminary data.</text>
</comment>
<reference evidence="3" key="1">
    <citation type="submission" date="2020-10" db="EMBL/GenBank/DDBJ databases">
        <authorList>
            <person name="Gilroy R."/>
        </authorList>
    </citation>
    <scope>NUCLEOTIDE SEQUENCE</scope>
    <source>
        <strain evidence="3">ChiSjej2B20-13462</strain>
    </source>
</reference>
<organism evidence="3 4">
    <name type="scientific">Candidatus Avoscillospira stercorigallinarum</name>
    <dbReference type="NCBI Taxonomy" id="2840708"/>
    <lineage>
        <taxon>Bacteria</taxon>
        <taxon>Bacillati</taxon>
        <taxon>Bacillota</taxon>
        <taxon>Clostridia</taxon>
        <taxon>Eubacteriales</taxon>
        <taxon>Oscillospiraceae</taxon>
        <taxon>Oscillospiraceae incertae sedis</taxon>
        <taxon>Candidatus Avoscillospira</taxon>
    </lineage>
</organism>
<evidence type="ECO:0000313" key="4">
    <source>
        <dbReference type="Proteomes" id="UP000886874"/>
    </source>
</evidence>
<keyword evidence="1" id="KW-1133">Transmembrane helix</keyword>
<sequence>MKQTFFCVHCGASLPEGAEACPVCGKRQLPPVPAPTGRSRLAMRLLAALSLLLIAAAVILRILF</sequence>
<feature type="domain" description="Zinc-ribbon" evidence="2">
    <location>
        <begin position="6"/>
        <end position="26"/>
    </location>
</feature>
<protein>
    <submittedName>
        <fullName evidence="3">Zinc-ribbon domain-containing protein</fullName>
    </submittedName>
</protein>
<reference evidence="3" key="2">
    <citation type="journal article" date="2021" name="PeerJ">
        <title>Extensive microbial diversity within the chicken gut microbiome revealed by metagenomics and culture.</title>
        <authorList>
            <person name="Gilroy R."/>
            <person name="Ravi A."/>
            <person name="Getino M."/>
            <person name="Pursley I."/>
            <person name="Horton D.L."/>
            <person name="Alikhan N.F."/>
            <person name="Baker D."/>
            <person name="Gharbi K."/>
            <person name="Hall N."/>
            <person name="Watson M."/>
            <person name="Adriaenssens E.M."/>
            <person name="Foster-Nyarko E."/>
            <person name="Jarju S."/>
            <person name="Secka A."/>
            <person name="Antonio M."/>
            <person name="Oren A."/>
            <person name="Chaudhuri R.R."/>
            <person name="La Ragione R."/>
            <person name="Hildebrand F."/>
            <person name="Pallen M.J."/>
        </authorList>
    </citation>
    <scope>NUCLEOTIDE SEQUENCE</scope>
    <source>
        <strain evidence="3">ChiSjej2B20-13462</strain>
    </source>
</reference>
<feature type="transmembrane region" description="Helical" evidence="1">
    <location>
        <begin position="44"/>
        <end position="63"/>
    </location>
</feature>
<proteinExistence type="predicted"/>
<gene>
    <name evidence="3" type="ORF">IAA67_01000</name>
</gene>
<evidence type="ECO:0000313" key="3">
    <source>
        <dbReference type="EMBL" id="HIQ68901.1"/>
    </source>
</evidence>
<accession>A0A9D1CMM8</accession>
<dbReference type="InterPro" id="IPR026870">
    <property type="entry name" value="Zinc_ribbon_dom"/>
</dbReference>
<dbReference type="AlphaFoldDB" id="A0A9D1CMM8"/>
<dbReference type="EMBL" id="DVFN01000015">
    <property type="protein sequence ID" value="HIQ68901.1"/>
    <property type="molecule type" value="Genomic_DNA"/>
</dbReference>
<keyword evidence="1" id="KW-0472">Membrane</keyword>
<dbReference type="Proteomes" id="UP000886874">
    <property type="component" value="Unassembled WGS sequence"/>
</dbReference>
<keyword evidence="1" id="KW-0812">Transmembrane</keyword>